<gene>
    <name evidence="2" type="primary">amaP</name>
    <name evidence="2" type="ORF">MOO45_07760</name>
</gene>
<feature type="transmembrane region" description="Helical" evidence="1">
    <location>
        <begin position="49"/>
        <end position="74"/>
    </location>
</feature>
<keyword evidence="1" id="KW-1133">Transmembrane helix</keyword>
<dbReference type="RefSeq" id="WP_249514341.1">
    <property type="nucleotide sequence ID" value="NZ_CP093366.1"/>
</dbReference>
<dbReference type="EMBL" id="CP093366">
    <property type="protein sequence ID" value="UQS82071.1"/>
    <property type="molecule type" value="Genomic_DNA"/>
</dbReference>
<dbReference type="NCBIfam" id="NF033218">
    <property type="entry name" value="anchor_AmaP"/>
    <property type="match status" value="1"/>
</dbReference>
<name>A0ABY4P961_9LACO</name>
<reference evidence="2" key="1">
    <citation type="journal article" date="2022" name="Int. J. Syst. Evol. Microbiol.">
        <title>Apilactobacillus apisilvae sp. nov., Nicolia spurrieriana gen. nov. sp. nov., Bombilactobacillus folatiphilus sp. nov. and Bombilactobacillus thymidiniphilus sp. nov., four new lactic acid bacterial isolates from stingless bees Tetragonula carbonaria and Austroplebeia australis.</title>
        <authorList>
            <person name="Oliphant S.A."/>
            <person name="Watson-Haigh N.S."/>
            <person name="Sumby K.M."/>
            <person name="Gardner J."/>
            <person name="Groom S."/>
            <person name="Jiranek V."/>
        </authorList>
    </citation>
    <scope>NUCLEOTIDE SEQUENCE</scope>
    <source>
        <strain evidence="2">SG4_D2</strain>
    </source>
</reference>
<protein>
    <submittedName>
        <fullName evidence="2">Alkaline shock response membrane anchor protein AmaP</fullName>
    </submittedName>
</protein>
<evidence type="ECO:0000256" key="1">
    <source>
        <dbReference type="SAM" id="Phobius"/>
    </source>
</evidence>
<keyword evidence="1" id="KW-0812">Transmembrane</keyword>
<accession>A0ABY4P961</accession>
<organism evidence="2 3">
    <name type="scientific">Bombilactobacillus folatiphilus</name>
    <dbReference type="NCBI Taxonomy" id="2923362"/>
    <lineage>
        <taxon>Bacteria</taxon>
        <taxon>Bacillati</taxon>
        <taxon>Bacillota</taxon>
        <taxon>Bacilli</taxon>
        <taxon>Lactobacillales</taxon>
        <taxon>Lactobacillaceae</taxon>
        <taxon>Bombilactobacillus</taxon>
    </lineage>
</organism>
<proteinExistence type="predicted"/>
<evidence type="ECO:0000313" key="2">
    <source>
        <dbReference type="EMBL" id="UQS82071.1"/>
    </source>
</evidence>
<sequence length="184" mass="21310">MKISKKWFLIIGLLLALPLPIYILWNNNTVWQSYLGLKLPDIVAINNYLAWYLIIVSAIVLVILIVWMIVLLCWPTRNKYFLIHKQDGHVKLTSKAINGFISASLADLPYLDHPKISSKLTQRRLRINISGNLAPSENIQQQLQTYLQQLEQDLRQLLGIEQKPKIEIRFNNFSSESSSKQRVD</sequence>
<keyword evidence="3" id="KW-1185">Reference proteome</keyword>
<keyword evidence="1" id="KW-0472">Membrane</keyword>
<evidence type="ECO:0000313" key="3">
    <source>
        <dbReference type="Proteomes" id="UP000831495"/>
    </source>
</evidence>
<dbReference type="Proteomes" id="UP000831495">
    <property type="component" value="Chromosome"/>
</dbReference>
<feature type="transmembrane region" description="Helical" evidence="1">
    <location>
        <begin position="7"/>
        <end position="25"/>
    </location>
</feature>